<reference evidence="1 2" key="1">
    <citation type="submission" date="2023-02" db="EMBL/GenBank/DDBJ databases">
        <title>LHISI_Scaffold_Assembly.</title>
        <authorList>
            <person name="Stuart O.P."/>
            <person name="Cleave R."/>
            <person name="Magrath M.J.L."/>
            <person name="Mikheyev A.S."/>
        </authorList>
    </citation>
    <scope>NUCLEOTIDE SEQUENCE [LARGE SCALE GENOMIC DNA]</scope>
    <source>
        <strain evidence="1">Daus_M_001</strain>
        <tissue evidence="1">Leg muscle</tissue>
    </source>
</reference>
<protein>
    <submittedName>
        <fullName evidence="1">Uncharacterized protein</fullName>
    </submittedName>
</protein>
<dbReference type="EMBL" id="JARBHB010000004">
    <property type="protein sequence ID" value="KAJ8886926.1"/>
    <property type="molecule type" value="Genomic_DNA"/>
</dbReference>
<comment type="caution">
    <text evidence="1">The sequence shown here is derived from an EMBL/GenBank/DDBJ whole genome shotgun (WGS) entry which is preliminary data.</text>
</comment>
<evidence type="ECO:0000313" key="2">
    <source>
        <dbReference type="Proteomes" id="UP001159363"/>
    </source>
</evidence>
<dbReference type="Proteomes" id="UP001159363">
    <property type="component" value="Chromosome X"/>
</dbReference>
<organism evidence="1 2">
    <name type="scientific">Dryococelus australis</name>
    <dbReference type="NCBI Taxonomy" id="614101"/>
    <lineage>
        <taxon>Eukaryota</taxon>
        <taxon>Metazoa</taxon>
        <taxon>Ecdysozoa</taxon>
        <taxon>Arthropoda</taxon>
        <taxon>Hexapoda</taxon>
        <taxon>Insecta</taxon>
        <taxon>Pterygota</taxon>
        <taxon>Neoptera</taxon>
        <taxon>Polyneoptera</taxon>
        <taxon>Phasmatodea</taxon>
        <taxon>Verophasmatodea</taxon>
        <taxon>Anareolatae</taxon>
        <taxon>Phasmatidae</taxon>
        <taxon>Eurycanthinae</taxon>
        <taxon>Dryococelus</taxon>
    </lineage>
</organism>
<gene>
    <name evidence="1" type="ORF">PR048_013140</name>
</gene>
<evidence type="ECO:0000313" key="1">
    <source>
        <dbReference type="EMBL" id="KAJ8886926.1"/>
    </source>
</evidence>
<keyword evidence="2" id="KW-1185">Reference proteome</keyword>
<name>A0ABQ9HS68_9NEOP</name>
<sequence length="74" mass="8566">MYSVSTLEAVITNRKIDANRQKVSWFSTHEIHSKKDEPTTLFIRNSIAQEDSQKVDIMRARIGRRASLKDVPLH</sequence>
<accession>A0ABQ9HS68</accession>
<proteinExistence type="predicted"/>